<gene>
    <name evidence="1" type="ORF">THAOC_36560</name>
</gene>
<feature type="non-terminal residue" evidence="1">
    <location>
        <position position="1"/>
    </location>
</feature>
<reference evidence="1 2" key="1">
    <citation type="journal article" date="2012" name="Genome Biol.">
        <title>Genome and low-iron response of an oceanic diatom adapted to chronic iron limitation.</title>
        <authorList>
            <person name="Lommer M."/>
            <person name="Specht M."/>
            <person name="Roy A.S."/>
            <person name="Kraemer L."/>
            <person name="Andreson R."/>
            <person name="Gutowska M.A."/>
            <person name="Wolf J."/>
            <person name="Bergner S.V."/>
            <person name="Schilhabel M.B."/>
            <person name="Klostermeier U.C."/>
            <person name="Beiko R.G."/>
            <person name="Rosenstiel P."/>
            <person name="Hippler M."/>
            <person name="Laroche J."/>
        </authorList>
    </citation>
    <scope>NUCLEOTIDE SEQUENCE [LARGE SCALE GENOMIC DNA]</scope>
    <source>
        <strain evidence="1 2">CCMP1005</strain>
    </source>
</reference>
<name>K0REB0_THAOC</name>
<organism evidence="1 2">
    <name type="scientific">Thalassiosira oceanica</name>
    <name type="common">Marine diatom</name>
    <dbReference type="NCBI Taxonomy" id="159749"/>
    <lineage>
        <taxon>Eukaryota</taxon>
        <taxon>Sar</taxon>
        <taxon>Stramenopiles</taxon>
        <taxon>Ochrophyta</taxon>
        <taxon>Bacillariophyta</taxon>
        <taxon>Coscinodiscophyceae</taxon>
        <taxon>Thalassiosirophycidae</taxon>
        <taxon>Thalassiosirales</taxon>
        <taxon>Thalassiosiraceae</taxon>
        <taxon>Thalassiosira</taxon>
    </lineage>
</organism>
<evidence type="ECO:0000313" key="1">
    <source>
        <dbReference type="EMBL" id="EJK44867.1"/>
    </source>
</evidence>
<keyword evidence="2" id="KW-1185">Reference proteome</keyword>
<dbReference type="Proteomes" id="UP000266841">
    <property type="component" value="Unassembled WGS sequence"/>
</dbReference>
<protein>
    <submittedName>
        <fullName evidence="1">Uncharacterized protein</fullName>
    </submittedName>
</protein>
<comment type="caution">
    <text evidence="1">The sequence shown here is derived from an EMBL/GenBank/DDBJ whole genome shotgun (WGS) entry which is preliminary data.</text>
</comment>
<sequence>SSLSRRLPYWEVTAILAELSERAAPLPHELSSVGQGPVSVLAATQVAGTREGEFGEWRLEAGYGTRRRRGAGRVLRRRGFSA</sequence>
<dbReference type="AlphaFoldDB" id="K0REB0"/>
<accession>K0REB0</accession>
<evidence type="ECO:0000313" key="2">
    <source>
        <dbReference type="Proteomes" id="UP000266841"/>
    </source>
</evidence>
<proteinExistence type="predicted"/>
<dbReference type="EMBL" id="AGNL01049120">
    <property type="protein sequence ID" value="EJK44867.1"/>
    <property type="molecule type" value="Genomic_DNA"/>
</dbReference>